<name>A0A8H2X0S6_9AGAM</name>
<dbReference type="EMBL" id="CAJMWY010000058">
    <property type="protein sequence ID" value="CAE6413183.1"/>
    <property type="molecule type" value="Genomic_DNA"/>
</dbReference>
<evidence type="ECO:0000313" key="2">
    <source>
        <dbReference type="EMBL" id="CAE6413183.1"/>
    </source>
</evidence>
<sequence>MTADMLTQEELSSNESDYEEEVEKSIELFVDNNQEDPHNCLEPPTPLLEKQAQKILTHTPEDTDKDTGPLLKNHWKTHTYLYRLAWVQSQLENVMEDSAGTSTVAVDMKDSEMEIRDLGTRVMHSSLASKDALGRGLKLFVHEAKAASGRLQEFGNHVWGVVDRIVSENGHVLTMLGTKPLEKTEEFSSSVTNSLMLVEHEIPAIARVRSEDLWLEGVELLNRSLRKLIHKAQSNVDSLQDLGVRLNTIQGMIVAEGHKHREEEQTLIWRLWRRWFKDERKLLAHSVTLLQKVQDDHQRALSHMIRVLLVVEQMSNDLANLKKGTVTPTIIAGSYGIPIESHITSIQGVTERLAYGQARMREIEDSYRREKFISS</sequence>
<evidence type="ECO:0000313" key="3">
    <source>
        <dbReference type="Proteomes" id="UP000663861"/>
    </source>
</evidence>
<evidence type="ECO:0000256" key="1">
    <source>
        <dbReference type="SAM" id="MobiDB-lite"/>
    </source>
</evidence>
<feature type="region of interest" description="Disordered" evidence="1">
    <location>
        <begin position="1"/>
        <end position="23"/>
    </location>
</feature>
<protein>
    <submittedName>
        <fullName evidence="2">Uncharacterized protein</fullName>
    </submittedName>
</protein>
<dbReference type="Proteomes" id="UP000663861">
    <property type="component" value="Unassembled WGS sequence"/>
</dbReference>
<reference evidence="2" key="1">
    <citation type="submission" date="2021-01" db="EMBL/GenBank/DDBJ databases">
        <authorList>
            <person name="Kaushik A."/>
        </authorList>
    </citation>
    <scope>NUCLEOTIDE SEQUENCE</scope>
    <source>
        <strain evidence="2">AG4-RS23</strain>
    </source>
</reference>
<accession>A0A8H2X0S6</accession>
<dbReference type="AlphaFoldDB" id="A0A8H2X0S6"/>
<proteinExistence type="predicted"/>
<gene>
    <name evidence="2" type="ORF">RDB_LOCUS3610</name>
</gene>
<comment type="caution">
    <text evidence="2">The sequence shown here is derived from an EMBL/GenBank/DDBJ whole genome shotgun (WGS) entry which is preliminary data.</text>
</comment>
<organism evidence="2 3">
    <name type="scientific">Rhizoctonia solani</name>
    <dbReference type="NCBI Taxonomy" id="456999"/>
    <lineage>
        <taxon>Eukaryota</taxon>
        <taxon>Fungi</taxon>
        <taxon>Dikarya</taxon>
        <taxon>Basidiomycota</taxon>
        <taxon>Agaricomycotina</taxon>
        <taxon>Agaricomycetes</taxon>
        <taxon>Cantharellales</taxon>
        <taxon>Ceratobasidiaceae</taxon>
        <taxon>Rhizoctonia</taxon>
    </lineage>
</organism>